<dbReference type="InterPro" id="IPR011066">
    <property type="entry name" value="MscS_channel_C_sf"/>
</dbReference>
<dbReference type="PANTHER" id="PTHR30347">
    <property type="entry name" value="POTASSIUM CHANNEL RELATED"/>
    <property type="match status" value="1"/>
</dbReference>
<feature type="transmembrane region" description="Helical" evidence="9">
    <location>
        <begin position="468"/>
        <end position="492"/>
    </location>
</feature>
<reference evidence="12 13" key="1">
    <citation type="submission" date="2022-01" db="EMBL/GenBank/DDBJ databases">
        <title>Maritalea mediterranea sp. nov., isolated from marine plastic residues from the Malva-rosa beach (Valencia, Spain).</title>
        <authorList>
            <person name="Vidal-Verdu A."/>
            <person name="Molina-Menor E."/>
            <person name="Pascual J."/>
            <person name="Pereto J."/>
            <person name="Porcar M."/>
        </authorList>
    </citation>
    <scope>NUCLEOTIDE SEQUENCE [LARGE SCALE GENOMIC DNA]</scope>
    <source>
        <strain evidence="12 13">P4.10X</strain>
    </source>
</reference>
<dbReference type="InterPro" id="IPR010920">
    <property type="entry name" value="LSM_dom_sf"/>
</dbReference>
<evidence type="ECO:0000256" key="1">
    <source>
        <dbReference type="ARBA" id="ARBA00004651"/>
    </source>
</evidence>
<dbReference type="InterPro" id="IPR049278">
    <property type="entry name" value="MS_channel_C"/>
</dbReference>
<evidence type="ECO:0000256" key="8">
    <source>
        <dbReference type="SAM" id="MobiDB-lite"/>
    </source>
</evidence>
<evidence type="ECO:0000256" key="5">
    <source>
        <dbReference type="ARBA" id="ARBA00022989"/>
    </source>
</evidence>
<gene>
    <name evidence="12" type="ORF">L1I42_05855</name>
</gene>
<feature type="transmembrane region" description="Helical" evidence="9">
    <location>
        <begin position="206"/>
        <end position="224"/>
    </location>
</feature>
<feature type="transmembrane region" description="Helical" evidence="9">
    <location>
        <begin position="278"/>
        <end position="298"/>
    </location>
</feature>
<feature type="transmembrane region" description="Helical" evidence="9">
    <location>
        <begin position="564"/>
        <end position="583"/>
    </location>
</feature>
<sequence length="802" mass="88332">MKNEPFALRQIWQRALFVAATLLFMVTLSWAQVANLDQKLQQLNEIEQEIEDVDRLIKNADNDNTLIGARTTLLDLQTRVDEVVKPVEDRLAVISSQLDVLGTAPPPGESESPQVAEERAEAQAERKQLRIISTKADEIDQKIIREYDQIAQMRRQIFASRLSQRSPITLSLLTNIGSESVATFSRFQAKLRTWWTVKIAPNPAPLFLVGALFAVLLAGAYVLSRRASNVLSQGTSRLNALIYIFVTAMVPSVLLAVALAVSYWVMDFTSLFTLDLRGFVGTLFMVLLGLFFVLRLTYTFLAPHNADLRIVPFSSFAAQRTYVLVSSLAVVHALDHLAGRLGQLVNAPLAFTIGNSFLAAFLIALLLLALARVRDNPEDPHSRTLPAWVRIPLLLASIAIIVAAVAGYIGLARFMAQQLVVTGTILVTGFFGYLLAQELGKPGVLVSTRSGRWLQNRLSLDESDIDQYALFTSIGFLVLIVMIMIPAILLQWGSRVEDVVTWVRQAIIGFQIGSFEFSLASVFYGGIIFVLGLVLTRIFQRWLGNTVLERTRADHGVKDSIRTGVGYVGIALSIFLGITGAGVDLGSLAIVAGALSLGIGFGLQNVVSNFVSGLIMLVERPIKVGDFVEASGFSGTVSKISVRATEINTIHNQTIIIPNSEFINAPVGNWTHKIRSGRVDIPIGVAYGSDLEKVNKILLEIAQDHDNVLKRPEPFVFFQGFGDSSINFQLRIHVNDYTIYPRVQTDILFAIDKAFREQNVEIPFPQRDLHLRSADPKIMEKLGGASASRPKPRAATKPKSET</sequence>
<name>A0ABS9E998_9HYPH</name>
<dbReference type="SUPFAM" id="SSF82689">
    <property type="entry name" value="Mechanosensitive channel protein MscS (YggB), C-terminal domain"/>
    <property type="match status" value="1"/>
</dbReference>
<feature type="coiled-coil region" evidence="7">
    <location>
        <begin position="33"/>
        <end position="63"/>
    </location>
</feature>
<dbReference type="SUPFAM" id="SSF82861">
    <property type="entry name" value="Mechanosensitive channel protein MscS (YggB), transmembrane region"/>
    <property type="match status" value="1"/>
</dbReference>
<feature type="domain" description="Mechanosensitive ion channel MscS" evidence="10">
    <location>
        <begin position="605"/>
        <end position="672"/>
    </location>
</feature>
<evidence type="ECO:0000313" key="12">
    <source>
        <dbReference type="EMBL" id="MCF4098011.1"/>
    </source>
</evidence>
<dbReference type="InterPro" id="IPR011014">
    <property type="entry name" value="MscS_channel_TM-2"/>
</dbReference>
<evidence type="ECO:0000259" key="11">
    <source>
        <dbReference type="Pfam" id="PF21082"/>
    </source>
</evidence>
<dbReference type="InterPro" id="IPR006685">
    <property type="entry name" value="MscS_channel_2nd"/>
</dbReference>
<keyword evidence="13" id="KW-1185">Reference proteome</keyword>
<feature type="transmembrane region" description="Helical" evidence="9">
    <location>
        <begin position="240"/>
        <end position="266"/>
    </location>
</feature>
<comment type="subcellular location">
    <subcellularLocation>
        <location evidence="1">Cell membrane</location>
        <topology evidence="1">Multi-pass membrane protein</topology>
    </subcellularLocation>
</comment>
<dbReference type="InterPro" id="IPR023408">
    <property type="entry name" value="MscS_beta-dom_sf"/>
</dbReference>
<feature type="domain" description="Mechanosensitive ion channel MscS C-terminal" evidence="11">
    <location>
        <begin position="679"/>
        <end position="762"/>
    </location>
</feature>
<evidence type="ECO:0000256" key="3">
    <source>
        <dbReference type="ARBA" id="ARBA00022475"/>
    </source>
</evidence>
<organism evidence="12 13">
    <name type="scientific">Maritalea mediterranea</name>
    <dbReference type="NCBI Taxonomy" id="2909667"/>
    <lineage>
        <taxon>Bacteria</taxon>
        <taxon>Pseudomonadati</taxon>
        <taxon>Pseudomonadota</taxon>
        <taxon>Alphaproteobacteria</taxon>
        <taxon>Hyphomicrobiales</taxon>
        <taxon>Devosiaceae</taxon>
        <taxon>Maritalea</taxon>
    </lineage>
</organism>
<feature type="transmembrane region" description="Helical" evidence="9">
    <location>
        <begin position="522"/>
        <end position="543"/>
    </location>
</feature>
<comment type="caution">
    <text evidence="12">The sequence shown here is derived from an EMBL/GenBank/DDBJ whole genome shotgun (WGS) entry which is preliminary data.</text>
</comment>
<dbReference type="RefSeq" id="WP_236113550.1">
    <property type="nucleotide sequence ID" value="NZ_JAKGTI010000001.1"/>
</dbReference>
<feature type="transmembrane region" description="Helical" evidence="9">
    <location>
        <begin position="349"/>
        <end position="370"/>
    </location>
</feature>
<evidence type="ECO:0000256" key="7">
    <source>
        <dbReference type="SAM" id="Coils"/>
    </source>
</evidence>
<feature type="transmembrane region" description="Helical" evidence="9">
    <location>
        <begin position="415"/>
        <end position="436"/>
    </location>
</feature>
<evidence type="ECO:0000256" key="4">
    <source>
        <dbReference type="ARBA" id="ARBA00022692"/>
    </source>
</evidence>
<keyword evidence="5 9" id="KW-1133">Transmembrane helix</keyword>
<dbReference type="InterPro" id="IPR052702">
    <property type="entry name" value="MscS-like_channel"/>
</dbReference>
<evidence type="ECO:0000313" key="13">
    <source>
        <dbReference type="Proteomes" id="UP001201217"/>
    </source>
</evidence>
<dbReference type="Proteomes" id="UP001201217">
    <property type="component" value="Unassembled WGS sequence"/>
</dbReference>
<evidence type="ECO:0000256" key="6">
    <source>
        <dbReference type="ARBA" id="ARBA00023136"/>
    </source>
</evidence>
<accession>A0ABS9E998</accession>
<feature type="transmembrane region" description="Helical" evidence="9">
    <location>
        <begin position="391"/>
        <end position="409"/>
    </location>
</feature>
<feature type="transmembrane region" description="Helical" evidence="9">
    <location>
        <begin position="589"/>
        <end position="618"/>
    </location>
</feature>
<dbReference type="EMBL" id="JAKGTI010000001">
    <property type="protein sequence ID" value="MCF4098011.1"/>
    <property type="molecule type" value="Genomic_DNA"/>
</dbReference>
<keyword evidence="3" id="KW-1003">Cell membrane</keyword>
<dbReference type="Gene3D" id="1.10.287.1260">
    <property type="match status" value="1"/>
</dbReference>
<proteinExistence type="inferred from homology"/>
<feature type="transmembrane region" description="Helical" evidence="9">
    <location>
        <begin position="310"/>
        <end position="334"/>
    </location>
</feature>
<feature type="region of interest" description="Disordered" evidence="8">
    <location>
        <begin position="101"/>
        <end position="120"/>
    </location>
</feature>
<feature type="region of interest" description="Disordered" evidence="8">
    <location>
        <begin position="780"/>
        <end position="802"/>
    </location>
</feature>
<dbReference type="Pfam" id="PF00924">
    <property type="entry name" value="MS_channel_2nd"/>
    <property type="match status" value="1"/>
</dbReference>
<dbReference type="SUPFAM" id="SSF50182">
    <property type="entry name" value="Sm-like ribonucleoproteins"/>
    <property type="match status" value="1"/>
</dbReference>
<dbReference type="Gene3D" id="2.30.30.60">
    <property type="match status" value="1"/>
</dbReference>
<evidence type="ECO:0000256" key="9">
    <source>
        <dbReference type="SAM" id="Phobius"/>
    </source>
</evidence>
<dbReference type="Pfam" id="PF21082">
    <property type="entry name" value="MS_channel_3rd"/>
    <property type="match status" value="1"/>
</dbReference>
<comment type="similarity">
    <text evidence="2">Belongs to the MscS (TC 1.A.23) family.</text>
</comment>
<keyword evidence="7" id="KW-0175">Coiled coil</keyword>
<evidence type="ECO:0000259" key="10">
    <source>
        <dbReference type="Pfam" id="PF00924"/>
    </source>
</evidence>
<keyword evidence="4 9" id="KW-0812">Transmembrane</keyword>
<dbReference type="PANTHER" id="PTHR30347:SF1">
    <property type="entry name" value="MECHANOSENSITIVE CHANNEL MSCK"/>
    <property type="match status" value="1"/>
</dbReference>
<dbReference type="Gene3D" id="3.30.70.100">
    <property type="match status" value="1"/>
</dbReference>
<protein>
    <submittedName>
        <fullName evidence="12">Mechanosensitive ion channel</fullName>
    </submittedName>
</protein>
<keyword evidence="6 9" id="KW-0472">Membrane</keyword>
<evidence type="ECO:0000256" key="2">
    <source>
        <dbReference type="ARBA" id="ARBA00008017"/>
    </source>
</evidence>